<keyword evidence="2" id="KW-1185">Reference proteome</keyword>
<reference evidence="1" key="1">
    <citation type="submission" date="2020-04" db="EMBL/GenBank/DDBJ databases">
        <authorList>
            <person name="Hogendoorn C."/>
        </authorList>
    </citation>
    <scope>NUCLEOTIDE SEQUENCE</scope>
    <source>
        <strain evidence="1">FAVT5</strain>
    </source>
</reference>
<dbReference type="Proteomes" id="UP000501793">
    <property type="component" value="Chromosome"/>
</dbReference>
<protein>
    <submittedName>
        <fullName evidence="1">CxxH/CxxC protein, BA_5709 family (Modular protein)</fullName>
    </submittedName>
</protein>
<proteinExistence type="predicted"/>
<organism evidence="1 2">
    <name type="scientific">Kyrpidia spormannii</name>
    <dbReference type="NCBI Taxonomy" id="2055160"/>
    <lineage>
        <taxon>Bacteria</taxon>
        <taxon>Bacillati</taxon>
        <taxon>Bacillota</taxon>
        <taxon>Bacilli</taxon>
        <taxon>Bacillales</taxon>
        <taxon>Alicyclobacillaceae</taxon>
        <taxon>Kyrpidia</taxon>
    </lineage>
</organism>
<evidence type="ECO:0000313" key="2">
    <source>
        <dbReference type="Proteomes" id="UP000501793"/>
    </source>
</evidence>
<accession>A0ACA8ZDN8</accession>
<evidence type="ECO:0000313" key="1">
    <source>
        <dbReference type="EMBL" id="CAB3395815.1"/>
    </source>
</evidence>
<sequence>MNRRSHSDGLRVSPGQMEDPGSRPWAACGECVEYVLDEYLEKTGYVPNLEPISLTPNPKPLCVRCGDPADYLLTPGGVIDPDPHPRRW</sequence>
<dbReference type="EMBL" id="LR792684">
    <property type="protein sequence ID" value="CAB3395815.1"/>
    <property type="molecule type" value="Genomic_DNA"/>
</dbReference>
<name>A0ACA8ZDN8_9BACL</name>
<gene>
    <name evidence="1" type="ORF">FAVT5_3577</name>
</gene>